<evidence type="ECO:0000256" key="3">
    <source>
        <dbReference type="ARBA" id="ARBA00006511"/>
    </source>
</evidence>
<keyword evidence="5 15" id="KW-0812">Transmembrane</keyword>
<reference evidence="18 19" key="1">
    <citation type="journal article" date="2009" name="Science">
        <title>Green evolution and dynamic adaptations revealed by genomes of the marine picoeukaryotes Micromonas.</title>
        <authorList>
            <person name="Worden A.Z."/>
            <person name="Lee J.H."/>
            <person name="Mock T."/>
            <person name="Rouze P."/>
            <person name="Simmons M.P."/>
            <person name="Aerts A.L."/>
            <person name="Allen A.E."/>
            <person name="Cuvelier M.L."/>
            <person name="Derelle E."/>
            <person name="Everett M.V."/>
            <person name="Foulon E."/>
            <person name="Grimwood J."/>
            <person name="Gundlach H."/>
            <person name="Henrissat B."/>
            <person name="Napoli C."/>
            <person name="McDonald S.M."/>
            <person name="Parker M.S."/>
            <person name="Rombauts S."/>
            <person name="Salamov A."/>
            <person name="Von Dassow P."/>
            <person name="Badger J.H."/>
            <person name="Coutinho P.M."/>
            <person name="Demir E."/>
            <person name="Dubchak I."/>
            <person name="Gentemann C."/>
            <person name="Eikrem W."/>
            <person name="Gready J.E."/>
            <person name="John U."/>
            <person name="Lanier W."/>
            <person name="Lindquist E.A."/>
            <person name="Lucas S."/>
            <person name="Mayer K.F."/>
            <person name="Moreau H."/>
            <person name="Not F."/>
            <person name="Otillar R."/>
            <person name="Panaud O."/>
            <person name="Pangilinan J."/>
            <person name="Paulsen I."/>
            <person name="Piegu B."/>
            <person name="Poliakov A."/>
            <person name="Robbens S."/>
            <person name="Schmutz J."/>
            <person name="Toulza E."/>
            <person name="Wyss T."/>
            <person name="Zelensky A."/>
            <person name="Zhou K."/>
            <person name="Armbrust E.V."/>
            <person name="Bhattacharya D."/>
            <person name="Goodenough U.W."/>
            <person name="Van de Peer Y."/>
            <person name="Grigoriev I.V."/>
        </authorList>
    </citation>
    <scope>NUCLEOTIDE SEQUENCE [LARGE SCALE GENOMIC DNA]</scope>
    <source>
        <strain evidence="19">RCC299 / NOUM17</strain>
    </source>
</reference>
<evidence type="ECO:0000256" key="4">
    <source>
        <dbReference type="ARBA" id="ARBA00012269"/>
    </source>
</evidence>
<evidence type="ECO:0000256" key="8">
    <source>
        <dbReference type="ARBA" id="ARBA00022968"/>
    </source>
</evidence>
<evidence type="ECO:0000256" key="9">
    <source>
        <dbReference type="ARBA" id="ARBA00022989"/>
    </source>
</evidence>
<protein>
    <recommendedName>
        <fullName evidence="4">procollagen-proline 4-dioxygenase</fullName>
        <ecNumber evidence="4">1.14.11.2</ecNumber>
    </recommendedName>
</protein>
<keyword evidence="6" id="KW-0479">Metal-binding</keyword>
<evidence type="ECO:0000313" key="19">
    <source>
        <dbReference type="Proteomes" id="UP000002009"/>
    </source>
</evidence>
<evidence type="ECO:0000256" key="15">
    <source>
        <dbReference type="SAM" id="Phobius"/>
    </source>
</evidence>
<dbReference type="GO" id="GO:0004656">
    <property type="term" value="F:procollagen-proline 4-dioxygenase activity"/>
    <property type="evidence" value="ECO:0007669"/>
    <property type="project" value="UniProtKB-EC"/>
</dbReference>
<dbReference type="GO" id="GO:0031418">
    <property type="term" value="F:L-ascorbic acid binding"/>
    <property type="evidence" value="ECO:0007669"/>
    <property type="project" value="InterPro"/>
</dbReference>
<accession>C1FDT8</accession>
<dbReference type="KEGG" id="mis:MICPUN_55182"/>
<dbReference type="Pfam" id="PF01549">
    <property type="entry name" value="ShK"/>
    <property type="match status" value="1"/>
</dbReference>
<evidence type="ECO:0000313" key="18">
    <source>
        <dbReference type="EMBL" id="ACO68843.1"/>
    </source>
</evidence>
<dbReference type="AlphaFoldDB" id="C1FDT8"/>
<evidence type="ECO:0000256" key="7">
    <source>
        <dbReference type="ARBA" id="ARBA00022964"/>
    </source>
</evidence>
<dbReference type="InterPro" id="IPR003582">
    <property type="entry name" value="ShKT_dom"/>
</dbReference>
<evidence type="ECO:0000256" key="13">
    <source>
        <dbReference type="ARBA" id="ARBA00023180"/>
    </source>
</evidence>
<evidence type="ECO:0000256" key="12">
    <source>
        <dbReference type="ARBA" id="ARBA00023136"/>
    </source>
</evidence>
<evidence type="ECO:0000256" key="11">
    <source>
        <dbReference type="ARBA" id="ARBA00023004"/>
    </source>
</evidence>
<dbReference type="STRING" id="296587.C1FDT8"/>
<keyword evidence="10" id="KW-0560">Oxidoreductase</keyword>
<dbReference type="Proteomes" id="UP000002009">
    <property type="component" value="Chromosome 1"/>
</dbReference>
<keyword evidence="11" id="KW-0408">Iron</keyword>
<feature type="domain" description="ShKT" evidence="17">
    <location>
        <begin position="389"/>
        <end position="423"/>
    </location>
</feature>
<comment type="cofactor">
    <cofactor evidence="1">
        <name>L-ascorbate</name>
        <dbReference type="ChEBI" id="CHEBI:38290"/>
    </cofactor>
</comment>
<keyword evidence="12 15" id="KW-0472">Membrane</keyword>
<dbReference type="InterPro" id="IPR044862">
    <property type="entry name" value="Pro_4_hyd_alph_FE2OG_OXY"/>
</dbReference>
<dbReference type="GO" id="GO:0005506">
    <property type="term" value="F:iron ion binding"/>
    <property type="evidence" value="ECO:0007669"/>
    <property type="project" value="InterPro"/>
</dbReference>
<dbReference type="OrthoDB" id="420380at2759"/>
<name>C1FDT8_MICCC</name>
<evidence type="ECO:0000256" key="10">
    <source>
        <dbReference type="ARBA" id="ARBA00023002"/>
    </source>
</evidence>
<dbReference type="RefSeq" id="XP_002507585.1">
    <property type="nucleotide sequence ID" value="XM_002507539.1"/>
</dbReference>
<evidence type="ECO:0000256" key="1">
    <source>
        <dbReference type="ARBA" id="ARBA00001961"/>
    </source>
</evidence>
<dbReference type="InParanoid" id="C1FDT8"/>
<keyword evidence="13" id="KW-0325">Glycoprotein</keyword>
<dbReference type="PROSITE" id="PS51670">
    <property type="entry name" value="SHKT"/>
    <property type="match status" value="1"/>
</dbReference>
<keyword evidence="7" id="KW-0223">Dioxygenase</keyword>
<comment type="subcellular location">
    <subcellularLocation>
        <location evidence="2">Endoplasmic reticulum membrane</location>
        <topology evidence="2">Single-pass type II membrane protein</topology>
    </subcellularLocation>
</comment>
<evidence type="ECO:0000256" key="2">
    <source>
        <dbReference type="ARBA" id="ARBA00004648"/>
    </source>
</evidence>
<keyword evidence="9 15" id="KW-1133">Transmembrane helix</keyword>
<dbReference type="Pfam" id="PF13640">
    <property type="entry name" value="2OG-FeII_Oxy_3"/>
    <property type="match status" value="1"/>
</dbReference>
<dbReference type="InterPro" id="IPR005123">
    <property type="entry name" value="Oxoglu/Fe-dep_dioxygenase_dom"/>
</dbReference>
<gene>
    <name evidence="18" type="ORF">MICPUN_55182</name>
</gene>
<dbReference type="Gene3D" id="2.60.120.620">
    <property type="entry name" value="q2cbj1_9rhob like domain"/>
    <property type="match status" value="1"/>
</dbReference>
<dbReference type="GeneID" id="8250117"/>
<evidence type="ECO:0000256" key="6">
    <source>
        <dbReference type="ARBA" id="ARBA00022723"/>
    </source>
</evidence>
<keyword evidence="8" id="KW-0735">Signal-anchor</keyword>
<dbReference type="eggNOG" id="KOG1591">
    <property type="taxonomic scope" value="Eukaryota"/>
</dbReference>
<dbReference type="PANTHER" id="PTHR10869:SF246">
    <property type="entry name" value="TRANSMEMBRANE PROLYL 4-HYDROXYLASE"/>
    <property type="match status" value="1"/>
</dbReference>
<dbReference type="InterPro" id="IPR006620">
    <property type="entry name" value="Pro_4_hyd_alph"/>
</dbReference>
<sequence>MQPLCHVTYRATGGLCRARRRTPIEQTHTTIHTMRLYKPWSFFLWVYASAALIFLLFASAVPSLIFSAVADVPRPIAASSSISPWAAGYGQKDATALKEANQLASKGHARPEDENNSKNIPIFQEAKEGLAASSAKVKGELNRLDRGGVPQNFDPRNIQVVSLDNPRAFMHIGFLSERECDLLVEYARPNMYKSGVVDASNGGSSFSNIRTSTGSFVPTVFPLGMNDVVRRIERRIAAWTQIPAAHGEPIQVLRYQIGQEYQSHFDYFFHEGGMKNNRIATVLMYLSDVKDGGETVFPSAESLQVKPEPIHHACAKNGITVIPKKGDAILFWNMKVGGDLDGGSTHAGCPVVLGEKWTATKWLHVSSSTEFDARQRVLREGRETNFGGCRNANIQCQVWAEQNECERNPQYMRDTCHLSCGMCTGIWQEASYI</sequence>
<organism evidence="18 19">
    <name type="scientific">Micromonas commoda (strain RCC299 / NOUM17 / CCMP2709)</name>
    <name type="common">Picoplanktonic green alga</name>
    <dbReference type="NCBI Taxonomy" id="296587"/>
    <lineage>
        <taxon>Eukaryota</taxon>
        <taxon>Viridiplantae</taxon>
        <taxon>Chlorophyta</taxon>
        <taxon>Mamiellophyceae</taxon>
        <taxon>Mamiellales</taxon>
        <taxon>Mamiellaceae</taxon>
        <taxon>Micromonas</taxon>
    </lineage>
</organism>
<comment type="catalytic activity">
    <reaction evidence="14">
        <text>L-prolyl-[collagen] + 2-oxoglutarate + O2 = trans-4-hydroxy-L-prolyl-[collagen] + succinate + CO2</text>
        <dbReference type="Rhea" id="RHEA:18945"/>
        <dbReference type="Rhea" id="RHEA-COMP:11676"/>
        <dbReference type="Rhea" id="RHEA-COMP:11680"/>
        <dbReference type="ChEBI" id="CHEBI:15379"/>
        <dbReference type="ChEBI" id="CHEBI:16526"/>
        <dbReference type="ChEBI" id="CHEBI:16810"/>
        <dbReference type="ChEBI" id="CHEBI:30031"/>
        <dbReference type="ChEBI" id="CHEBI:50342"/>
        <dbReference type="ChEBI" id="CHEBI:61965"/>
        <dbReference type="EC" id="1.14.11.2"/>
    </reaction>
</comment>
<dbReference type="EC" id="1.14.11.2" evidence="4"/>
<proteinExistence type="inferred from homology"/>
<dbReference type="SMART" id="SM00254">
    <property type="entry name" value="ShKT"/>
    <property type="match status" value="1"/>
</dbReference>
<evidence type="ECO:0000256" key="14">
    <source>
        <dbReference type="ARBA" id="ARBA00049169"/>
    </source>
</evidence>
<dbReference type="SMART" id="SM00702">
    <property type="entry name" value="P4Hc"/>
    <property type="match status" value="1"/>
</dbReference>
<dbReference type="GO" id="GO:0005789">
    <property type="term" value="C:endoplasmic reticulum membrane"/>
    <property type="evidence" value="ECO:0007669"/>
    <property type="project" value="UniProtKB-SubCell"/>
</dbReference>
<dbReference type="FunFam" id="2.60.120.620:FF:000002">
    <property type="entry name" value="Prolyl 4-hydroxylase 4"/>
    <property type="match status" value="1"/>
</dbReference>
<evidence type="ECO:0000259" key="17">
    <source>
        <dbReference type="PROSITE" id="PS51670"/>
    </source>
</evidence>
<keyword evidence="19" id="KW-1185">Reference proteome</keyword>
<feature type="transmembrane region" description="Helical" evidence="15">
    <location>
        <begin position="42"/>
        <end position="66"/>
    </location>
</feature>
<dbReference type="PROSITE" id="PS51471">
    <property type="entry name" value="FE2OG_OXY"/>
    <property type="match status" value="1"/>
</dbReference>
<evidence type="ECO:0000256" key="5">
    <source>
        <dbReference type="ARBA" id="ARBA00022692"/>
    </source>
</evidence>
<feature type="domain" description="Fe2OG dioxygenase" evidence="16">
    <location>
        <begin position="246"/>
        <end position="365"/>
    </location>
</feature>
<evidence type="ECO:0000259" key="16">
    <source>
        <dbReference type="PROSITE" id="PS51471"/>
    </source>
</evidence>
<comment type="similarity">
    <text evidence="3">Belongs to the P4HA family.</text>
</comment>
<dbReference type="EMBL" id="CP001574">
    <property type="protein sequence ID" value="ACO68843.1"/>
    <property type="molecule type" value="Genomic_DNA"/>
</dbReference>
<dbReference type="InterPro" id="IPR045054">
    <property type="entry name" value="P4HA-like"/>
</dbReference>
<dbReference type="PANTHER" id="PTHR10869">
    <property type="entry name" value="PROLYL 4-HYDROXYLASE ALPHA SUBUNIT"/>
    <property type="match status" value="1"/>
</dbReference>